<feature type="region of interest" description="Disordered" evidence="1">
    <location>
        <begin position="246"/>
        <end position="297"/>
    </location>
</feature>
<dbReference type="InterPro" id="IPR005162">
    <property type="entry name" value="Retrotrans_gag_dom"/>
</dbReference>
<dbReference type="PANTHER" id="PTHR33223">
    <property type="entry name" value="CCHC-TYPE DOMAIN-CONTAINING PROTEIN"/>
    <property type="match status" value="1"/>
</dbReference>
<dbReference type="PANTHER" id="PTHR33223:SF10">
    <property type="entry name" value="AMINOTRANSFERASE-LIKE PLANT MOBILE DOMAIN-CONTAINING PROTEIN"/>
    <property type="match status" value="1"/>
</dbReference>
<dbReference type="GeneID" id="113715897"/>
<reference evidence="3" key="1">
    <citation type="journal article" date="2025" name="Foods">
        <title>Unveiling the Microbial Signatures of Arabica Coffee Cherries: Insights into Ripeness Specific Diversity, Functional Traits, and Implications for Quality and Safety.</title>
        <authorList>
            <consortium name="RefSeq"/>
            <person name="Tenea G.N."/>
            <person name="Cifuentes V."/>
            <person name="Reyes P."/>
            <person name="Cevallos-Vallejos M."/>
        </authorList>
    </citation>
    <scope>NUCLEOTIDE SEQUENCE [LARGE SCALE GENOMIC DNA]</scope>
</reference>
<dbReference type="OrthoDB" id="1740536at2759"/>
<dbReference type="AlphaFoldDB" id="A0A6P6UYU6"/>
<evidence type="ECO:0000256" key="1">
    <source>
        <dbReference type="SAM" id="MobiDB-lite"/>
    </source>
</evidence>
<dbReference type="Pfam" id="PF03732">
    <property type="entry name" value="Retrotrans_gag"/>
    <property type="match status" value="1"/>
</dbReference>
<evidence type="ECO:0000259" key="2">
    <source>
        <dbReference type="Pfam" id="PF03732"/>
    </source>
</evidence>
<protein>
    <recommendedName>
        <fullName evidence="2">Retrotransposon gag domain-containing protein</fullName>
    </recommendedName>
</protein>
<dbReference type="RefSeq" id="XP_027096004.1">
    <property type="nucleotide sequence ID" value="XM_027240203.2"/>
</dbReference>
<feature type="domain" description="Retrotransposon gag" evidence="2">
    <location>
        <begin position="5"/>
        <end position="77"/>
    </location>
</feature>
<gene>
    <name evidence="4" type="primary">LOC113715897</name>
</gene>
<feature type="compositionally biased region" description="Basic and acidic residues" evidence="1">
    <location>
        <begin position="276"/>
        <end position="286"/>
    </location>
</feature>
<reference evidence="4" key="2">
    <citation type="submission" date="2025-08" db="UniProtKB">
        <authorList>
            <consortium name="RefSeq"/>
        </authorList>
    </citation>
    <scope>IDENTIFICATION</scope>
    <source>
        <tissue evidence="4">Leaves</tissue>
    </source>
</reference>
<dbReference type="Proteomes" id="UP001652660">
    <property type="component" value="Chromosome 11c"/>
</dbReference>
<organism evidence="3 4">
    <name type="scientific">Coffea arabica</name>
    <name type="common">Arabian coffee</name>
    <dbReference type="NCBI Taxonomy" id="13443"/>
    <lineage>
        <taxon>Eukaryota</taxon>
        <taxon>Viridiplantae</taxon>
        <taxon>Streptophyta</taxon>
        <taxon>Embryophyta</taxon>
        <taxon>Tracheophyta</taxon>
        <taxon>Spermatophyta</taxon>
        <taxon>Magnoliopsida</taxon>
        <taxon>eudicotyledons</taxon>
        <taxon>Gunneridae</taxon>
        <taxon>Pentapetalae</taxon>
        <taxon>asterids</taxon>
        <taxon>lamiids</taxon>
        <taxon>Gentianales</taxon>
        <taxon>Rubiaceae</taxon>
        <taxon>Ixoroideae</taxon>
        <taxon>Gardenieae complex</taxon>
        <taxon>Bertiereae - Coffeeae clade</taxon>
        <taxon>Coffeeae</taxon>
        <taxon>Coffea</taxon>
    </lineage>
</organism>
<accession>A0A6P6UYU6</accession>
<proteinExistence type="predicted"/>
<evidence type="ECO:0000313" key="4">
    <source>
        <dbReference type="RefSeq" id="XP_027096004.1"/>
    </source>
</evidence>
<name>A0A6P6UYU6_COFAR</name>
<evidence type="ECO:0000313" key="3">
    <source>
        <dbReference type="Proteomes" id="UP001652660"/>
    </source>
</evidence>
<feature type="region of interest" description="Disordered" evidence="1">
    <location>
        <begin position="117"/>
        <end position="145"/>
    </location>
</feature>
<keyword evidence="3" id="KW-1185">Reference proteome</keyword>
<sequence>MIWGLEARSISTLGELVEKFLHRFVSSRPTTKISTYLLNIQQNSGESLRSYVQRFQDESVQISDPNEQVTIAVFTNGFVVETFHTVRHKKYPRTLQDLWLKVEKDIQTEDLNHMKKEAQVIRSRSDPRRRESNGSEVRNSRDLQSLGRDRRSVFDRIAKGKPPVLEAELTPLNTNRSHVLSVMDQNGLGRATPKMNGKKERRNPDLYCLYHRVVGHETEDCNDLKKEIEHLIKQGYLKQFIRRDASYNRSESRRESRGNQGRDDRQGGRSSCRPPEGPKDARKPPRDGSPGHGSGYGPNIVGVINTIACGLTGGDSQNSRKRTYRQANPNLTEPSSRLSEVIIYGPSDPVPATSSSHEALLIEVLTNNYVVKKMYVDPGSSVDVMYYWTFENLKLIRE</sequence>
<feature type="compositionally biased region" description="Basic and acidic residues" evidence="1">
    <location>
        <begin position="246"/>
        <end position="267"/>
    </location>
</feature>
<feature type="region of interest" description="Disordered" evidence="1">
    <location>
        <begin position="312"/>
        <end position="332"/>
    </location>
</feature>